<keyword evidence="2" id="KW-1133">Transmembrane helix</keyword>
<dbReference type="AlphaFoldDB" id="A0AAW0R1I4"/>
<evidence type="ECO:0000313" key="4">
    <source>
        <dbReference type="EMBL" id="KAK8121084.1"/>
    </source>
</evidence>
<evidence type="ECO:0000313" key="5">
    <source>
        <dbReference type="Proteomes" id="UP001392437"/>
    </source>
</evidence>
<dbReference type="EMBL" id="JAQQWP010000004">
    <property type="protein sequence ID" value="KAK8121084.1"/>
    <property type="molecule type" value="Genomic_DNA"/>
</dbReference>
<gene>
    <name evidence="4" type="ORF">PG999_005204</name>
</gene>
<feature type="domain" description="DUF7820" evidence="3">
    <location>
        <begin position="415"/>
        <end position="802"/>
    </location>
</feature>
<keyword evidence="2" id="KW-0472">Membrane</keyword>
<feature type="compositionally biased region" description="Polar residues" evidence="1">
    <location>
        <begin position="557"/>
        <end position="571"/>
    </location>
</feature>
<feature type="compositionally biased region" description="Low complexity" evidence="1">
    <location>
        <begin position="118"/>
        <end position="145"/>
    </location>
</feature>
<comment type="caution">
    <text evidence="4">The sequence shown here is derived from an EMBL/GenBank/DDBJ whole genome shotgun (WGS) entry which is preliminary data.</text>
</comment>
<accession>A0AAW0R1I4</accession>
<evidence type="ECO:0000256" key="1">
    <source>
        <dbReference type="SAM" id="MobiDB-lite"/>
    </source>
</evidence>
<feature type="compositionally biased region" description="Low complexity" evidence="1">
    <location>
        <begin position="624"/>
        <end position="640"/>
    </location>
</feature>
<feature type="compositionally biased region" description="Polar residues" evidence="1">
    <location>
        <begin position="56"/>
        <end position="65"/>
    </location>
</feature>
<dbReference type="InterPro" id="IPR056722">
    <property type="entry name" value="DUF7820"/>
</dbReference>
<evidence type="ECO:0000259" key="3">
    <source>
        <dbReference type="Pfam" id="PF25130"/>
    </source>
</evidence>
<evidence type="ECO:0000256" key="2">
    <source>
        <dbReference type="SAM" id="Phobius"/>
    </source>
</evidence>
<feature type="region of interest" description="Disordered" evidence="1">
    <location>
        <begin position="672"/>
        <end position="702"/>
    </location>
</feature>
<feature type="compositionally biased region" description="Low complexity" evidence="1">
    <location>
        <begin position="282"/>
        <end position="294"/>
    </location>
</feature>
<dbReference type="PANTHER" id="PTHR42078">
    <property type="entry name" value="GLUCAN 1, 4-ALPHA-GLUCOSIDASE"/>
    <property type="match status" value="1"/>
</dbReference>
<feature type="compositionally biased region" description="Low complexity" evidence="1">
    <location>
        <begin position="21"/>
        <end position="32"/>
    </location>
</feature>
<dbReference type="PANTHER" id="PTHR42078:SF1">
    <property type="entry name" value="GLUCAN 1, 4-ALPHA-GLUCOSIDASE"/>
    <property type="match status" value="1"/>
</dbReference>
<keyword evidence="5" id="KW-1185">Reference proteome</keyword>
<feature type="compositionally biased region" description="Basic and acidic residues" evidence="1">
    <location>
        <begin position="93"/>
        <end position="103"/>
    </location>
</feature>
<feature type="compositionally biased region" description="Pro residues" evidence="1">
    <location>
        <begin position="74"/>
        <end position="84"/>
    </location>
</feature>
<feature type="transmembrane region" description="Helical" evidence="2">
    <location>
        <begin position="373"/>
        <end position="397"/>
    </location>
</feature>
<feature type="region of interest" description="Disordered" evidence="1">
    <location>
        <begin position="1"/>
        <end position="147"/>
    </location>
</feature>
<feature type="compositionally biased region" description="Low complexity" evidence="1">
    <location>
        <begin position="1"/>
        <end position="10"/>
    </location>
</feature>
<proteinExistence type="predicted"/>
<name>A0AAW0R1I4_9PEZI</name>
<feature type="compositionally biased region" description="Low complexity" evidence="1">
    <location>
        <begin position="264"/>
        <end position="274"/>
    </location>
</feature>
<feature type="region of interest" description="Disordered" evidence="1">
    <location>
        <begin position="264"/>
        <end position="305"/>
    </location>
</feature>
<feature type="region of interest" description="Disordered" evidence="1">
    <location>
        <begin position="557"/>
        <end position="577"/>
    </location>
</feature>
<dbReference type="Proteomes" id="UP001392437">
    <property type="component" value="Unassembled WGS sequence"/>
</dbReference>
<feature type="compositionally biased region" description="Acidic residues" evidence="1">
    <location>
        <begin position="34"/>
        <end position="43"/>
    </location>
</feature>
<feature type="compositionally biased region" description="Low complexity" evidence="1">
    <location>
        <begin position="672"/>
        <end position="690"/>
    </location>
</feature>
<organism evidence="4 5">
    <name type="scientific">Apiospora kogelbergensis</name>
    <dbReference type="NCBI Taxonomy" id="1337665"/>
    <lineage>
        <taxon>Eukaryota</taxon>
        <taxon>Fungi</taxon>
        <taxon>Dikarya</taxon>
        <taxon>Ascomycota</taxon>
        <taxon>Pezizomycotina</taxon>
        <taxon>Sordariomycetes</taxon>
        <taxon>Xylariomycetidae</taxon>
        <taxon>Amphisphaeriales</taxon>
        <taxon>Apiosporaceae</taxon>
        <taxon>Apiospora</taxon>
    </lineage>
</organism>
<dbReference type="Pfam" id="PF25130">
    <property type="entry name" value="DUF7820"/>
    <property type="match status" value="1"/>
</dbReference>
<sequence length="804" mass="86515">MSGSNNNNNNKKASEMERSGSVRTSIRVSTSSALDDDDDDYDLEAAGISDGFRPTEISQNHYTNPQPLPSHFGQPPPSSPPPRPSSITKPHRQHDSLTLRHDGATGPTPANHPALVRTSSGSTSTSGAVRPESPYEGPSGPSFPYQMYPQNVRLARTASVTTASTAAVSEVSSYHGPRGPTHPYQMYPQNTVPGVESTEDRVTPAPIPVGFPGATDQYQRRIGPDGEEIADMIGPDGHTEQLPPYTRYPEEAYLRKAVALESTTPATAPVSTSPTPQPPQPQAHAQSSSVSGAVPGAGGLGLATRNPEFASTEDLHLNGANSPLSRQSMRSFQTDVSHHDINTAAMSITNEKEKLNDWQKAAKRKVWGVVPCWAIALTAIVLVMLAVVLGAILGTYFGPKHPKQGPSPPASSDTTPTVTLDVVPWPTLPPGLAPLATGDYTLPLSLDRSPSTCFNDTTQAQAWNCNIIFSQLTLTIKALEDEPATSQYAASLSYNSSLTLANSVFTYGMQPPSIQDVQLILVNDTNEPGRGPAWAFELPYNKTVIIPEELFPTTTASVSAAMPTSETTNSPRFRRGRKAADFSDQFKRKGVAHPGDKPWICHWGGTLLETFIYASQNSSRNPIVTGSSSSSATTPGPTVSYTSPNTGPDNFMGIPGYPPTAYTGDVDRMVTTRTPNPSPTTISPTTPTNPFQATTPTSNKSSYPRVVKLEERRTLDGRARAPFCRQYNILANGQGAEPVVDKEGNFVEVSIIEDERTSSSGSNSNSNPSRRIRRRDIERYLGHSIEARDVGKDMSNCGCMWWLT</sequence>
<reference evidence="4 5" key="1">
    <citation type="submission" date="2023-01" db="EMBL/GenBank/DDBJ databases">
        <title>Analysis of 21 Apiospora genomes using comparative genomics revels a genus with tremendous synthesis potential of carbohydrate active enzymes and secondary metabolites.</title>
        <authorList>
            <person name="Sorensen T."/>
        </authorList>
    </citation>
    <scope>NUCLEOTIDE SEQUENCE [LARGE SCALE GENOMIC DNA]</scope>
    <source>
        <strain evidence="4 5">CBS 117206</strain>
    </source>
</reference>
<feature type="region of interest" description="Disordered" evidence="1">
    <location>
        <begin position="621"/>
        <end position="651"/>
    </location>
</feature>
<keyword evidence="2" id="KW-0812">Transmembrane</keyword>
<protein>
    <recommendedName>
        <fullName evidence="3">DUF7820 domain-containing protein</fullName>
    </recommendedName>
</protein>
<feature type="compositionally biased region" description="Polar residues" evidence="1">
    <location>
        <begin position="691"/>
        <end position="702"/>
    </location>
</feature>